<comment type="similarity">
    <text evidence="1">Belongs to the rtf2 family.</text>
</comment>
<dbReference type="GO" id="GO:0006274">
    <property type="term" value="P:DNA replication termination"/>
    <property type="evidence" value="ECO:0007669"/>
    <property type="project" value="TreeGrafter"/>
</dbReference>
<dbReference type="InterPro" id="IPR006735">
    <property type="entry name" value="Rtf2"/>
</dbReference>
<organism evidence="2 3">
    <name type="scientific">Cymbomonas tetramitiformis</name>
    <dbReference type="NCBI Taxonomy" id="36881"/>
    <lineage>
        <taxon>Eukaryota</taxon>
        <taxon>Viridiplantae</taxon>
        <taxon>Chlorophyta</taxon>
        <taxon>Pyramimonadophyceae</taxon>
        <taxon>Pyramimonadales</taxon>
        <taxon>Pyramimonadaceae</taxon>
        <taxon>Cymbomonas</taxon>
    </lineage>
</organism>
<evidence type="ECO:0000313" key="2">
    <source>
        <dbReference type="EMBL" id="KAK3277573.1"/>
    </source>
</evidence>
<name>A0AAE0GGE0_9CHLO</name>
<dbReference type="Proteomes" id="UP001190700">
    <property type="component" value="Unassembled WGS sequence"/>
</dbReference>
<dbReference type="AlphaFoldDB" id="A0AAE0GGE0"/>
<dbReference type="PANTHER" id="PTHR12775">
    <property type="entry name" value="PROTEIN C20ORF43 HOMOLOG"/>
    <property type="match status" value="1"/>
</dbReference>
<evidence type="ECO:0000313" key="3">
    <source>
        <dbReference type="Proteomes" id="UP001190700"/>
    </source>
</evidence>
<dbReference type="CDD" id="cd16653">
    <property type="entry name" value="RING-like_Rtf2"/>
    <property type="match status" value="1"/>
</dbReference>
<dbReference type="EMBL" id="LGRX02006040">
    <property type="protein sequence ID" value="KAK3277573.1"/>
    <property type="molecule type" value="Genomic_DNA"/>
</dbReference>
<dbReference type="InterPro" id="IPR027799">
    <property type="entry name" value="Rtf2_RING-finger"/>
</dbReference>
<sequence>MGLDGGTKISRTDILRGQSWAVANSDTSRSTRGGAVQAGYLHQSKEISKKDRAEACWSACALSGAALRSPVAACWLGRLYNKEAVIEHILARQGSFVSEEATYAFANRLHLQEEFGHLKTLKDIFNVHLTHLQTDEMLDGGLAATHFGCPVLHLRAGAPGVEFQALSTCGHVISERALRQIDEQACPLCSQTYVDADVVPLYGNPEQVSALWSRNKRL</sequence>
<reference evidence="2 3" key="1">
    <citation type="journal article" date="2015" name="Genome Biol. Evol.">
        <title>Comparative Genomics of a Bacterivorous Green Alga Reveals Evolutionary Causalities and Consequences of Phago-Mixotrophic Mode of Nutrition.</title>
        <authorList>
            <person name="Burns J.A."/>
            <person name="Paasch A."/>
            <person name="Narechania A."/>
            <person name="Kim E."/>
        </authorList>
    </citation>
    <scope>NUCLEOTIDE SEQUENCE [LARGE SCALE GENOMIC DNA]</scope>
    <source>
        <strain evidence="2 3">PLY_AMNH</strain>
    </source>
</reference>
<dbReference type="GO" id="GO:0005634">
    <property type="term" value="C:nucleus"/>
    <property type="evidence" value="ECO:0007669"/>
    <property type="project" value="TreeGrafter"/>
</dbReference>
<gene>
    <name evidence="2" type="ORF">CYMTET_14428</name>
</gene>
<keyword evidence="3" id="KW-1185">Reference proteome</keyword>
<comment type="caution">
    <text evidence="2">The sequence shown here is derived from an EMBL/GenBank/DDBJ whole genome shotgun (WGS) entry which is preliminary data.</text>
</comment>
<accession>A0AAE0GGE0</accession>
<protein>
    <recommendedName>
        <fullName evidence="4">Replication termination factor 2</fullName>
    </recommendedName>
</protein>
<evidence type="ECO:0000256" key="1">
    <source>
        <dbReference type="ARBA" id="ARBA00009885"/>
    </source>
</evidence>
<dbReference type="Pfam" id="PF04641">
    <property type="entry name" value="Rtf2"/>
    <property type="match status" value="1"/>
</dbReference>
<proteinExistence type="inferred from homology"/>
<dbReference type="PANTHER" id="PTHR12775:SF0">
    <property type="entry name" value="REPLICATION TERMINATION FACTOR 2"/>
    <property type="match status" value="1"/>
</dbReference>
<evidence type="ECO:0008006" key="4">
    <source>
        <dbReference type="Google" id="ProtNLM"/>
    </source>
</evidence>